<evidence type="ECO:0000256" key="8">
    <source>
        <dbReference type="ARBA" id="ARBA00023136"/>
    </source>
</evidence>
<keyword evidence="10" id="KW-0998">Cell outer membrane</keyword>
<feature type="domain" description="TonB-dependent receptor-like beta-barrel" evidence="13">
    <location>
        <begin position="212"/>
        <end position="654"/>
    </location>
</feature>
<evidence type="ECO:0000256" key="9">
    <source>
        <dbReference type="ARBA" id="ARBA00023170"/>
    </source>
</evidence>
<dbReference type="GO" id="GO:0015344">
    <property type="term" value="F:siderophore uptake transmembrane transporter activity"/>
    <property type="evidence" value="ECO:0007669"/>
    <property type="project" value="TreeGrafter"/>
</dbReference>
<evidence type="ECO:0000256" key="2">
    <source>
        <dbReference type="ARBA" id="ARBA00008143"/>
    </source>
</evidence>
<dbReference type="InterPro" id="IPR036942">
    <property type="entry name" value="Beta-barrel_TonB_sf"/>
</dbReference>
<feature type="signal peptide" evidence="12">
    <location>
        <begin position="1"/>
        <end position="25"/>
    </location>
</feature>
<feature type="chain" id="PRO_5040993544" evidence="12">
    <location>
        <begin position="26"/>
        <end position="688"/>
    </location>
</feature>
<evidence type="ECO:0000256" key="6">
    <source>
        <dbReference type="ARBA" id="ARBA00022729"/>
    </source>
</evidence>
<evidence type="ECO:0000313" key="15">
    <source>
        <dbReference type="EMBL" id="QQD23467.1"/>
    </source>
</evidence>
<dbReference type="InterPro" id="IPR012910">
    <property type="entry name" value="Plug_dom"/>
</dbReference>
<dbReference type="GO" id="GO:0044718">
    <property type="term" value="P:siderophore transmembrane transport"/>
    <property type="evidence" value="ECO:0007669"/>
    <property type="project" value="TreeGrafter"/>
</dbReference>
<keyword evidence="5" id="KW-0812">Transmembrane</keyword>
<name>A0A9X7UUV5_9GAMM</name>
<keyword evidence="7 11" id="KW-0798">TonB box</keyword>
<evidence type="ECO:0000313" key="16">
    <source>
        <dbReference type="Proteomes" id="UP000596074"/>
    </source>
</evidence>
<keyword evidence="16" id="KW-1185">Reference proteome</keyword>
<comment type="similarity">
    <text evidence="2">Belongs to the TonB-dependent receptor family. Hemoglobin/haptoglobin binding protein subfamily.</text>
</comment>
<dbReference type="AlphaFoldDB" id="A0A9X7UUV5"/>
<dbReference type="GO" id="GO:0009279">
    <property type="term" value="C:cell outer membrane"/>
    <property type="evidence" value="ECO:0007669"/>
    <property type="project" value="UniProtKB-SubCell"/>
</dbReference>
<comment type="subcellular location">
    <subcellularLocation>
        <location evidence="1">Cell outer membrane</location>
        <topology evidence="1">Multi-pass membrane protein</topology>
    </subcellularLocation>
</comment>
<evidence type="ECO:0000256" key="4">
    <source>
        <dbReference type="ARBA" id="ARBA00022452"/>
    </source>
</evidence>
<evidence type="ECO:0000256" key="7">
    <source>
        <dbReference type="ARBA" id="ARBA00023077"/>
    </source>
</evidence>
<dbReference type="InterPro" id="IPR039426">
    <property type="entry name" value="TonB-dep_rcpt-like"/>
</dbReference>
<dbReference type="Gene3D" id="2.170.130.10">
    <property type="entry name" value="TonB-dependent receptor, plug domain"/>
    <property type="match status" value="1"/>
</dbReference>
<reference evidence="15 16" key="1">
    <citation type="submission" date="2019-11" db="EMBL/GenBank/DDBJ databases">
        <title>Venatorbacter sp. nov. a predator of Campylobacter and other Gram-negative bacteria.</title>
        <authorList>
            <person name="Saeedi A."/>
            <person name="Cummings N.J."/>
            <person name="Connerton I.F."/>
            <person name="Connerton P.L."/>
        </authorList>
    </citation>
    <scope>NUCLEOTIDE SEQUENCE [LARGE SCALE GENOMIC DNA]</scope>
    <source>
        <strain evidence="15">XL5</strain>
    </source>
</reference>
<organism evidence="15 16">
    <name type="scientific">Venatoribacter cucullus</name>
    <dbReference type="NCBI Taxonomy" id="2661630"/>
    <lineage>
        <taxon>Bacteria</taxon>
        <taxon>Pseudomonadati</taxon>
        <taxon>Pseudomonadota</taxon>
        <taxon>Gammaproteobacteria</taxon>
        <taxon>Oceanospirillales</taxon>
        <taxon>Oceanospirillaceae</taxon>
        <taxon>Venatoribacter</taxon>
    </lineage>
</organism>
<dbReference type="KEGG" id="vcw:GJQ55_02745"/>
<keyword evidence="3" id="KW-0813">Transport</keyword>
<dbReference type="PANTHER" id="PTHR30069:SF29">
    <property type="entry name" value="HEMOGLOBIN AND HEMOGLOBIN-HAPTOGLOBIN-BINDING PROTEIN 1-RELATED"/>
    <property type="match status" value="1"/>
</dbReference>
<feature type="domain" description="TonB-dependent receptor plug" evidence="14">
    <location>
        <begin position="35"/>
        <end position="135"/>
    </location>
</feature>
<gene>
    <name evidence="15" type="ORF">GJQ55_02745</name>
</gene>
<evidence type="ECO:0000259" key="13">
    <source>
        <dbReference type="Pfam" id="PF00593"/>
    </source>
</evidence>
<keyword evidence="6 12" id="KW-0732">Signal</keyword>
<accession>A0A9X7UUV5</accession>
<evidence type="ECO:0000256" key="11">
    <source>
        <dbReference type="RuleBase" id="RU003357"/>
    </source>
</evidence>
<evidence type="ECO:0000256" key="1">
    <source>
        <dbReference type="ARBA" id="ARBA00004571"/>
    </source>
</evidence>
<dbReference type="InterPro" id="IPR037066">
    <property type="entry name" value="Plug_dom_sf"/>
</dbReference>
<evidence type="ECO:0000256" key="10">
    <source>
        <dbReference type="ARBA" id="ARBA00023237"/>
    </source>
</evidence>
<keyword evidence="9" id="KW-0675">Receptor</keyword>
<dbReference type="Pfam" id="PF07715">
    <property type="entry name" value="Plug"/>
    <property type="match status" value="1"/>
</dbReference>
<proteinExistence type="inferred from homology"/>
<dbReference type="RefSeq" id="WP_228345992.1">
    <property type="nucleotide sequence ID" value="NZ_CP046056.1"/>
</dbReference>
<dbReference type="Pfam" id="PF00593">
    <property type="entry name" value="TonB_dep_Rec_b-barrel"/>
    <property type="match status" value="1"/>
</dbReference>
<dbReference type="EMBL" id="CP046056">
    <property type="protein sequence ID" value="QQD23467.1"/>
    <property type="molecule type" value="Genomic_DNA"/>
</dbReference>
<evidence type="ECO:0000259" key="14">
    <source>
        <dbReference type="Pfam" id="PF07715"/>
    </source>
</evidence>
<evidence type="ECO:0000256" key="12">
    <source>
        <dbReference type="SAM" id="SignalP"/>
    </source>
</evidence>
<dbReference type="PANTHER" id="PTHR30069">
    <property type="entry name" value="TONB-DEPENDENT OUTER MEMBRANE RECEPTOR"/>
    <property type="match status" value="1"/>
</dbReference>
<protein>
    <submittedName>
        <fullName evidence="15">Outer membrane beta-barrel protein</fullName>
    </submittedName>
</protein>
<evidence type="ECO:0000256" key="3">
    <source>
        <dbReference type="ARBA" id="ARBA00022448"/>
    </source>
</evidence>
<keyword evidence="8 11" id="KW-0472">Membrane</keyword>
<dbReference type="Proteomes" id="UP000596074">
    <property type="component" value="Chromosome"/>
</dbReference>
<evidence type="ECO:0000256" key="5">
    <source>
        <dbReference type="ARBA" id="ARBA00022692"/>
    </source>
</evidence>
<sequence>MSDRPALTAALLALVLTLASAAASAMPQTQGDRAYPQEVYSAADYQVYNPQTLYDLLQRLPGVTLGMQADGLEEIQLHGVDTRYLSLLINGLPVTGTGLNSSLLTRQIPASLVQRIEIDRSGRADLYTGGGGGGTINVILADAYSHSGLQLSLGGPLLSNRESAATQWLNEQGDQALRIAGEHRLERRQWRGSGGDGSSSGNFRQHFREQQKTLLLNYAGLFNERHPVQLYALQIDADEEDQRQGFYPLNALQTSTAGTTIDQQQMLARRSQRFGGDMQLNWEQWHLSLFFLHERFRQQRDLRLLQPAALNQQQNVQDQRFHAGWQLRETRSEHQWSTGLSLQYLQRRSDSEGSGIASSNNERSHLPYDYGYDEYRLSYFLLDRWHLSANTRLEAGFQVDTYELQHDDRAGSGRSEVLSDTHWLPSFHWLHDLSGRNRIRLSISQSTRQPEIADRIPYEYRQDERIWRGNDDLQAEVVSSFDLSYEHNPRLHSSSRNDRNSGYQIRLFQRLIRDAIVLQASRETTGSGPVTVFQPVNTEDSARVYGAELESGLHLPRAGLKLEFGAAFYHSEIRTDEDLPGRERLPGQPEYLLRLGASWQQKEWQHGLLWRLQGDTEQFLRDTQGNLQLQTRSSLQQLDLYTRRHWQHWQAGLNLSLNPSPAVRWEQDQRYLQLEERWYLRVNLSSHF</sequence>
<dbReference type="InterPro" id="IPR000531">
    <property type="entry name" value="Beta-barrel_TonB"/>
</dbReference>
<dbReference type="SUPFAM" id="SSF56935">
    <property type="entry name" value="Porins"/>
    <property type="match status" value="1"/>
</dbReference>
<dbReference type="Gene3D" id="2.40.170.20">
    <property type="entry name" value="TonB-dependent receptor, beta-barrel domain"/>
    <property type="match status" value="1"/>
</dbReference>
<keyword evidence="4" id="KW-1134">Transmembrane beta strand</keyword>